<feature type="compositionally biased region" description="Basic and acidic residues" evidence="1">
    <location>
        <begin position="24"/>
        <end position="40"/>
    </location>
</feature>
<evidence type="ECO:0000313" key="3">
    <source>
        <dbReference type="Proteomes" id="UP001153269"/>
    </source>
</evidence>
<evidence type="ECO:0000256" key="1">
    <source>
        <dbReference type="SAM" id="MobiDB-lite"/>
    </source>
</evidence>
<reference evidence="2" key="1">
    <citation type="submission" date="2020-03" db="EMBL/GenBank/DDBJ databases">
        <authorList>
            <person name="Weist P."/>
        </authorList>
    </citation>
    <scope>NUCLEOTIDE SEQUENCE</scope>
</reference>
<keyword evidence="3" id="KW-1185">Reference proteome</keyword>
<protein>
    <submittedName>
        <fullName evidence="2">Uncharacterized protein</fullName>
    </submittedName>
</protein>
<feature type="region of interest" description="Disordered" evidence="1">
    <location>
        <begin position="60"/>
        <end position="85"/>
    </location>
</feature>
<accession>A0A9N7TT23</accession>
<evidence type="ECO:0000313" key="2">
    <source>
        <dbReference type="EMBL" id="CAB1418432.1"/>
    </source>
</evidence>
<dbReference type="AlphaFoldDB" id="A0A9N7TT23"/>
<gene>
    <name evidence="2" type="ORF">PLEPLA_LOCUS6258</name>
</gene>
<dbReference type="EMBL" id="CADEAL010000324">
    <property type="protein sequence ID" value="CAB1418432.1"/>
    <property type="molecule type" value="Genomic_DNA"/>
</dbReference>
<sequence>MRRQGSGTTCPIYQAAKKKKKKSRVSDNERQRERGNGLKRVKLVEQEEGRVNLKRVEPRLCDSTGSSTSKHRHVTDTCRHHGTESRDGISGYTNFWYRVELRSSPSPPTTQRTHSPKVFTALDAVLIGRPPQLAGSQTAGVKEEPTASLLPRCLHSWPTSPTILPFPSFPAQN</sequence>
<name>A0A9N7TT23_PLEPL</name>
<feature type="compositionally biased region" description="Basic and acidic residues" evidence="1">
    <location>
        <begin position="74"/>
        <end position="85"/>
    </location>
</feature>
<comment type="caution">
    <text evidence="2">The sequence shown here is derived from an EMBL/GenBank/DDBJ whole genome shotgun (WGS) entry which is preliminary data.</text>
</comment>
<feature type="compositionally biased region" description="Polar residues" evidence="1">
    <location>
        <begin position="1"/>
        <end position="11"/>
    </location>
</feature>
<dbReference type="Proteomes" id="UP001153269">
    <property type="component" value="Unassembled WGS sequence"/>
</dbReference>
<organism evidence="2 3">
    <name type="scientific">Pleuronectes platessa</name>
    <name type="common">European plaice</name>
    <dbReference type="NCBI Taxonomy" id="8262"/>
    <lineage>
        <taxon>Eukaryota</taxon>
        <taxon>Metazoa</taxon>
        <taxon>Chordata</taxon>
        <taxon>Craniata</taxon>
        <taxon>Vertebrata</taxon>
        <taxon>Euteleostomi</taxon>
        <taxon>Actinopterygii</taxon>
        <taxon>Neopterygii</taxon>
        <taxon>Teleostei</taxon>
        <taxon>Neoteleostei</taxon>
        <taxon>Acanthomorphata</taxon>
        <taxon>Carangaria</taxon>
        <taxon>Pleuronectiformes</taxon>
        <taxon>Pleuronectoidei</taxon>
        <taxon>Pleuronectidae</taxon>
        <taxon>Pleuronectes</taxon>
    </lineage>
</organism>
<feature type="region of interest" description="Disordered" evidence="1">
    <location>
        <begin position="1"/>
        <end position="40"/>
    </location>
</feature>
<proteinExistence type="predicted"/>